<protein>
    <submittedName>
        <fullName evidence="2">Uncharacterized protein</fullName>
    </submittedName>
</protein>
<dbReference type="STRING" id="6293.A0A1I8ELZ3"/>
<sequence>MVMAQKDVSHRGAFQGHLIEFKEFEIASDFSIHFNVRAVLLLSGASRMPSISHQNLQKRLLRYISRRKPCKYLLFIQFGILALLIGFFIPVMLLLDNSRVSLSYKFKMDRTIYLIISIYILQKQLATMKAEHRIYQTYVGSIALTHCHYLYPQKSEELCDKQCGSSAYIVLRYENSLGNKIESTCPSLIQTVPCHQKPARCNQKLQLRQCPGVNGIHLLKNLSITPLTIFKVGLIIMNSGEVPLLNISTIKGEIVSALELFAVCPRCRIYSHSYKKSDNTCYRQLETVREGWPEQYRVCDSEILSENKICNPYDAL</sequence>
<evidence type="ECO:0000313" key="2">
    <source>
        <dbReference type="WBParaSite" id="maker-PairedContig_2819-snap-gene-3.40-mRNA-1"/>
    </source>
</evidence>
<reference evidence="2" key="1">
    <citation type="submission" date="2016-11" db="UniProtKB">
        <authorList>
            <consortium name="WormBaseParasite"/>
        </authorList>
    </citation>
    <scope>IDENTIFICATION</scope>
    <source>
        <strain evidence="2">pt0022</strain>
    </source>
</reference>
<dbReference type="WBParaSite" id="maker-PairedContig_2819-snap-gene-3.40-mRNA-1">
    <property type="protein sequence ID" value="maker-PairedContig_2819-snap-gene-3.40-mRNA-1"/>
    <property type="gene ID" value="maker-PairedContig_2819-snap-gene-3.40"/>
</dbReference>
<accession>A0A1I8ELZ3</accession>
<organism evidence="2">
    <name type="scientific">Wuchereria bancrofti</name>
    <dbReference type="NCBI Taxonomy" id="6293"/>
    <lineage>
        <taxon>Eukaryota</taxon>
        <taxon>Metazoa</taxon>
        <taxon>Ecdysozoa</taxon>
        <taxon>Nematoda</taxon>
        <taxon>Chromadorea</taxon>
        <taxon>Rhabditida</taxon>
        <taxon>Spirurina</taxon>
        <taxon>Spiruromorpha</taxon>
        <taxon>Filarioidea</taxon>
        <taxon>Onchocercidae</taxon>
        <taxon>Wuchereria</taxon>
    </lineage>
</organism>
<name>A0A1I8ELZ3_WUCBA</name>
<proteinExistence type="predicted"/>
<keyword evidence="1" id="KW-0812">Transmembrane</keyword>
<keyword evidence="1" id="KW-0472">Membrane</keyword>
<dbReference type="AlphaFoldDB" id="A0A1I8ELZ3"/>
<feature type="transmembrane region" description="Helical" evidence="1">
    <location>
        <begin position="72"/>
        <end position="95"/>
    </location>
</feature>
<keyword evidence="1" id="KW-1133">Transmembrane helix</keyword>
<evidence type="ECO:0000256" key="1">
    <source>
        <dbReference type="SAM" id="Phobius"/>
    </source>
</evidence>